<proteinExistence type="inferred from homology"/>
<keyword evidence="3" id="KW-0722">Serine protease inhibitor</keyword>
<dbReference type="Pfam" id="PF00280">
    <property type="entry name" value="potato_inhibit"/>
    <property type="match status" value="1"/>
</dbReference>
<evidence type="ECO:0000256" key="2">
    <source>
        <dbReference type="ARBA" id="ARBA00022690"/>
    </source>
</evidence>
<sequence>MAECPGKKSWPELVGKNEENAAAKIEQENHGVRAIVLLAGSAWDSPGYWKGLQPPGTEGAIGSGSGLMNAASSLGFLVLVRRAIRSLDLIQVRRELLVNRIYLGEMYTLDLITNR</sequence>
<dbReference type="InterPro" id="IPR036354">
    <property type="entry name" value="Prot_inh_pot1_sf"/>
</dbReference>
<evidence type="ECO:0000256" key="3">
    <source>
        <dbReference type="ARBA" id="ARBA00022900"/>
    </source>
</evidence>
<dbReference type="AlphaFoldDB" id="A0A498JX25"/>
<evidence type="ECO:0000313" key="4">
    <source>
        <dbReference type="EMBL" id="RXH98334.1"/>
    </source>
</evidence>
<dbReference type="GO" id="GO:0004867">
    <property type="term" value="F:serine-type endopeptidase inhibitor activity"/>
    <property type="evidence" value="ECO:0007669"/>
    <property type="project" value="UniProtKB-KW"/>
</dbReference>
<dbReference type="SUPFAM" id="SSF54654">
    <property type="entry name" value="CI-2 family of serine protease inhibitors"/>
    <property type="match status" value="1"/>
</dbReference>
<keyword evidence="2" id="KW-0646">Protease inhibitor</keyword>
<dbReference type="EMBL" id="RDQH01000331">
    <property type="protein sequence ID" value="RXH98334.1"/>
    <property type="molecule type" value="Genomic_DNA"/>
</dbReference>
<organism evidence="4 5">
    <name type="scientific">Malus domestica</name>
    <name type="common">Apple</name>
    <name type="synonym">Pyrus malus</name>
    <dbReference type="NCBI Taxonomy" id="3750"/>
    <lineage>
        <taxon>Eukaryota</taxon>
        <taxon>Viridiplantae</taxon>
        <taxon>Streptophyta</taxon>
        <taxon>Embryophyta</taxon>
        <taxon>Tracheophyta</taxon>
        <taxon>Spermatophyta</taxon>
        <taxon>Magnoliopsida</taxon>
        <taxon>eudicotyledons</taxon>
        <taxon>Gunneridae</taxon>
        <taxon>Pentapetalae</taxon>
        <taxon>rosids</taxon>
        <taxon>fabids</taxon>
        <taxon>Rosales</taxon>
        <taxon>Rosaceae</taxon>
        <taxon>Amygdaloideae</taxon>
        <taxon>Maleae</taxon>
        <taxon>Malus</taxon>
    </lineage>
</organism>
<dbReference type="Proteomes" id="UP000290289">
    <property type="component" value="Chromosome 5"/>
</dbReference>
<dbReference type="GO" id="GO:0009611">
    <property type="term" value="P:response to wounding"/>
    <property type="evidence" value="ECO:0007669"/>
    <property type="project" value="InterPro"/>
</dbReference>
<protein>
    <submittedName>
        <fullName evidence="4">Uncharacterized protein</fullName>
    </submittedName>
</protein>
<dbReference type="InterPro" id="IPR000864">
    <property type="entry name" value="Prot_inh_pot1"/>
</dbReference>
<evidence type="ECO:0000313" key="5">
    <source>
        <dbReference type="Proteomes" id="UP000290289"/>
    </source>
</evidence>
<dbReference type="Gene3D" id="3.30.10.10">
    <property type="entry name" value="Trypsin Inhibitor V, subunit A"/>
    <property type="match status" value="1"/>
</dbReference>
<evidence type="ECO:0000256" key="1">
    <source>
        <dbReference type="ARBA" id="ARBA00008210"/>
    </source>
</evidence>
<comment type="caution">
    <text evidence="4">The sequence shown here is derived from an EMBL/GenBank/DDBJ whole genome shotgun (WGS) entry which is preliminary data.</text>
</comment>
<comment type="similarity">
    <text evidence="1">Belongs to the protease inhibitor I13 (potato type I serine protease inhibitor) family.</text>
</comment>
<accession>A0A498JX25</accession>
<keyword evidence="5" id="KW-1185">Reference proteome</keyword>
<gene>
    <name evidence="4" type="ORF">DVH24_010659</name>
</gene>
<reference evidence="4 5" key="1">
    <citation type="submission" date="2018-10" db="EMBL/GenBank/DDBJ databases">
        <title>A high-quality apple genome assembly.</title>
        <authorList>
            <person name="Hu J."/>
        </authorList>
    </citation>
    <scope>NUCLEOTIDE SEQUENCE [LARGE SCALE GENOMIC DNA]</scope>
    <source>
        <strain evidence="5">cv. HFTH1</strain>
        <tissue evidence="4">Young leaf</tissue>
    </source>
</reference>
<name>A0A498JX25_MALDO</name>